<dbReference type="Pfam" id="PF02575">
    <property type="entry name" value="YbaB_DNA_bd"/>
    <property type="match status" value="1"/>
</dbReference>
<dbReference type="GO" id="GO:0003677">
    <property type="term" value="F:DNA binding"/>
    <property type="evidence" value="ECO:0007669"/>
    <property type="project" value="UniProtKB-UniRule"/>
</dbReference>
<dbReference type="Proteomes" id="UP000885931">
    <property type="component" value="Unassembled WGS sequence"/>
</dbReference>
<dbReference type="GO" id="GO:0005829">
    <property type="term" value="C:cytosol"/>
    <property type="evidence" value="ECO:0007669"/>
    <property type="project" value="TreeGrafter"/>
</dbReference>
<proteinExistence type="inferred from homology"/>
<evidence type="ECO:0000313" key="3">
    <source>
        <dbReference type="EMBL" id="HDM90552.1"/>
    </source>
</evidence>
<comment type="function">
    <text evidence="2">Binds to DNA and alters its conformation. May be involved in regulation of gene expression, nucleoid organization and DNA protection.</text>
</comment>
<dbReference type="PANTHER" id="PTHR33449:SF1">
    <property type="entry name" value="NUCLEOID-ASSOCIATED PROTEIN YBAB"/>
    <property type="match status" value="1"/>
</dbReference>
<evidence type="ECO:0000256" key="1">
    <source>
        <dbReference type="ARBA" id="ARBA00023125"/>
    </source>
</evidence>
<dbReference type="InterPro" id="IPR004401">
    <property type="entry name" value="YbaB/EbfC"/>
</dbReference>
<keyword evidence="2" id="KW-0963">Cytoplasm</keyword>
<dbReference type="PIRSF" id="PIRSF004555">
    <property type="entry name" value="UCP004555"/>
    <property type="match status" value="1"/>
</dbReference>
<dbReference type="HAMAP" id="MF_00274">
    <property type="entry name" value="DNA_YbaB_EbfC"/>
    <property type="match status" value="1"/>
</dbReference>
<comment type="caution">
    <text evidence="3">The sequence shown here is derived from an EMBL/GenBank/DDBJ whole genome shotgun (WGS) entry which is preliminary data.</text>
</comment>
<dbReference type="AlphaFoldDB" id="A0A7C1BHA4"/>
<dbReference type="InterPro" id="IPR036894">
    <property type="entry name" value="YbaB-like_sf"/>
</dbReference>
<dbReference type="Gene3D" id="3.30.1310.10">
    <property type="entry name" value="Nucleoid-associated protein YbaB-like domain"/>
    <property type="match status" value="1"/>
</dbReference>
<comment type="subunit">
    <text evidence="2">Homodimer.</text>
</comment>
<dbReference type="GO" id="GO:0043590">
    <property type="term" value="C:bacterial nucleoid"/>
    <property type="evidence" value="ECO:0007669"/>
    <property type="project" value="UniProtKB-UniRule"/>
</dbReference>
<keyword evidence="1 2" id="KW-0238">DNA-binding</keyword>
<sequence>MFKFAEMMKDALVLKGKMSKLEKALKKMKIEGESGGGMVKVLMDGQQKVLKISIDDELMKKGDRKFLEDLLLSAINDAREKSQEAAQEEMKKILGDLSQGLGDVGSFFPS</sequence>
<organism evidence="3">
    <name type="scientific">candidate division WOR-3 bacterium</name>
    <dbReference type="NCBI Taxonomy" id="2052148"/>
    <lineage>
        <taxon>Bacteria</taxon>
        <taxon>Bacteria division WOR-3</taxon>
    </lineage>
</organism>
<dbReference type="PANTHER" id="PTHR33449">
    <property type="entry name" value="NUCLEOID-ASSOCIATED PROTEIN YBAB"/>
    <property type="match status" value="1"/>
</dbReference>
<name>A0A7C1BHA4_UNCW3</name>
<dbReference type="EMBL" id="DRBW01000190">
    <property type="protein sequence ID" value="HDM90552.1"/>
    <property type="molecule type" value="Genomic_DNA"/>
</dbReference>
<reference evidence="3" key="1">
    <citation type="journal article" date="2020" name="mSystems">
        <title>Genome- and Community-Level Interaction Insights into Carbon Utilization and Element Cycling Functions of Hydrothermarchaeota in Hydrothermal Sediment.</title>
        <authorList>
            <person name="Zhou Z."/>
            <person name="Liu Y."/>
            <person name="Xu W."/>
            <person name="Pan J."/>
            <person name="Luo Z.H."/>
            <person name="Li M."/>
        </authorList>
    </citation>
    <scope>NUCLEOTIDE SEQUENCE [LARGE SCALE GENOMIC DNA]</scope>
    <source>
        <strain evidence="3">HyVt-237</strain>
    </source>
</reference>
<comment type="similarity">
    <text evidence="2">Belongs to the YbaB/EbfC family.</text>
</comment>
<evidence type="ECO:0000256" key="2">
    <source>
        <dbReference type="HAMAP-Rule" id="MF_00274"/>
    </source>
</evidence>
<comment type="subcellular location">
    <subcellularLocation>
        <location evidence="2">Cytoplasm</location>
        <location evidence="2">Nucleoid</location>
    </subcellularLocation>
</comment>
<protein>
    <recommendedName>
        <fullName evidence="2">Nucleoid-associated protein ENG67_05030</fullName>
    </recommendedName>
</protein>
<dbReference type="NCBIfam" id="TIGR00103">
    <property type="entry name" value="DNA_YbaB_EbfC"/>
    <property type="match status" value="1"/>
</dbReference>
<accession>A0A7C1BHA4</accession>
<gene>
    <name evidence="3" type="ORF">ENG67_05030</name>
</gene>
<dbReference type="SUPFAM" id="SSF82607">
    <property type="entry name" value="YbaB-like"/>
    <property type="match status" value="1"/>
</dbReference>